<evidence type="ECO:0000313" key="1">
    <source>
        <dbReference type="EMBL" id="CAG9790611.1"/>
    </source>
</evidence>
<dbReference type="OrthoDB" id="7464812at2759"/>
<keyword evidence="2" id="KW-1185">Reference proteome</keyword>
<protein>
    <submittedName>
        <fullName evidence="1">Uncharacterized protein</fullName>
    </submittedName>
</protein>
<reference evidence="1" key="1">
    <citation type="submission" date="2021-12" db="EMBL/GenBank/DDBJ databases">
        <authorList>
            <person name="King R."/>
        </authorList>
    </citation>
    <scope>NUCLEOTIDE SEQUENCE</scope>
</reference>
<accession>A0A9N9WFD4</accession>
<evidence type="ECO:0000313" key="2">
    <source>
        <dbReference type="Proteomes" id="UP001153714"/>
    </source>
</evidence>
<proteinExistence type="predicted"/>
<reference evidence="1" key="2">
    <citation type="submission" date="2022-10" db="EMBL/GenBank/DDBJ databases">
        <authorList>
            <consortium name="ENA_rothamsted_submissions"/>
            <consortium name="culmorum"/>
            <person name="King R."/>
        </authorList>
    </citation>
    <scope>NUCLEOTIDE SEQUENCE</scope>
</reference>
<dbReference type="Proteomes" id="UP001153714">
    <property type="component" value="Chromosome 23"/>
</dbReference>
<name>A0A9N9WFD4_9NEOP</name>
<gene>
    <name evidence="1" type="ORF">DIATSA_LOCUS8276</name>
</gene>
<sequence length="201" mass="23524">MSAFKILKDVSISFEADLRKLSNEQFSVKIGEPFEEVLSKKLHTPEVPEQEQNEKNTLQNYNDAVTAKVLEQQIVKFLCQSHSVKSIITTPDSNLDPEFLDCVLLEKEKELDRVREEWDKELGELKDMRDSVDGTTEMEPGPMYKKLRTLVDKMELMRWLISKLVTSRTGDRYDWLTDPHNRRRALKVAREDNTMEKFLES</sequence>
<dbReference type="EMBL" id="OU893354">
    <property type="protein sequence ID" value="CAG9790611.1"/>
    <property type="molecule type" value="Genomic_DNA"/>
</dbReference>
<organism evidence="1 2">
    <name type="scientific">Diatraea saccharalis</name>
    <name type="common">sugarcane borer</name>
    <dbReference type="NCBI Taxonomy" id="40085"/>
    <lineage>
        <taxon>Eukaryota</taxon>
        <taxon>Metazoa</taxon>
        <taxon>Ecdysozoa</taxon>
        <taxon>Arthropoda</taxon>
        <taxon>Hexapoda</taxon>
        <taxon>Insecta</taxon>
        <taxon>Pterygota</taxon>
        <taxon>Neoptera</taxon>
        <taxon>Endopterygota</taxon>
        <taxon>Lepidoptera</taxon>
        <taxon>Glossata</taxon>
        <taxon>Ditrysia</taxon>
        <taxon>Pyraloidea</taxon>
        <taxon>Crambidae</taxon>
        <taxon>Crambinae</taxon>
        <taxon>Diatraea</taxon>
    </lineage>
</organism>
<dbReference type="AlphaFoldDB" id="A0A9N9WFD4"/>